<dbReference type="EMBL" id="BOOW01000042">
    <property type="protein sequence ID" value="GII96172.1"/>
    <property type="molecule type" value="Genomic_DNA"/>
</dbReference>
<organism evidence="3 4">
    <name type="scientific">Sinosporangium siamense</name>
    <dbReference type="NCBI Taxonomy" id="1367973"/>
    <lineage>
        <taxon>Bacteria</taxon>
        <taxon>Bacillati</taxon>
        <taxon>Actinomycetota</taxon>
        <taxon>Actinomycetes</taxon>
        <taxon>Streptosporangiales</taxon>
        <taxon>Streptosporangiaceae</taxon>
        <taxon>Sinosporangium</taxon>
    </lineage>
</organism>
<dbReference type="Proteomes" id="UP000606172">
    <property type="component" value="Unassembled WGS sequence"/>
</dbReference>
<dbReference type="RefSeq" id="WP_204031194.1">
    <property type="nucleotide sequence ID" value="NZ_BOOW01000042.1"/>
</dbReference>
<dbReference type="InterPro" id="IPR011990">
    <property type="entry name" value="TPR-like_helical_dom_sf"/>
</dbReference>
<gene>
    <name evidence="3" type="ORF">Ssi02_64030</name>
</gene>
<comment type="caution">
    <text evidence="3">The sequence shown here is derived from an EMBL/GenBank/DDBJ whole genome shotgun (WGS) entry which is preliminary data.</text>
</comment>
<name>A0A919RLU3_9ACTN</name>
<protein>
    <recommendedName>
        <fullName evidence="2">CHAT domain-containing protein</fullName>
    </recommendedName>
</protein>
<evidence type="ECO:0000313" key="4">
    <source>
        <dbReference type="Proteomes" id="UP000606172"/>
    </source>
</evidence>
<keyword evidence="4" id="KW-1185">Reference proteome</keyword>
<evidence type="ECO:0000259" key="2">
    <source>
        <dbReference type="Pfam" id="PF12770"/>
    </source>
</evidence>
<dbReference type="Pfam" id="PF12770">
    <property type="entry name" value="CHAT"/>
    <property type="match status" value="1"/>
</dbReference>
<feature type="domain" description="CHAT" evidence="2">
    <location>
        <begin position="759"/>
        <end position="1034"/>
    </location>
</feature>
<feature type="region of interest" description="Disordered" evidence="1">
    <location>
        <begin position="993"/>
        <end position="1021"/>
    </location>
</feature>
<evidence type="ECO:0000313" key="3">
    <source>
        <dbReference type="EMBL" id="GII96172.1"/>
    </source>
</evidence>
<reference evidence="3" key="1">
    <citation type="submission" date="2021-01" db="EMBL/GenBank/DDBJ databases">
        <title>Whole genome shotgun sequence of Sinosporangium siamense NBRC 109515.</title>
        <authorList>
            <person name="Komaki H."/>
            <person name="Tamura T."/>
        </authorList>
    </citation>
    <scope>NUCLEOTIDE SEQUENCE</scope>
    <source>
        <strain evidence="3">NBRC 109515</strain>
    </source>
</reference>
<proteinExistence type="predicted"/>
<dbReference type="AlphaFoldDB" id="A0A919RLU3"/>
<sequence length="1035" mass="110791">MSDRSLRIVQQCVKRVLADREVSHVTKPGVLQHALTLDEALREGAYNTSPAIRLDAAHAAGMYGWFHQLAENPSDGSSLYMAIAHLTPCFMRGKGPLPDELLPDLADRAAHLLPGIVRSARDPGRAVAACRRLVAATPGGHEQLHHRLALLSAAFEVRFDHAGRPPDLDDAIEARRASLDLAPPGRAESSARLAALLAKRFTVSRDLNSLRAATVASDRALAECAPGDPALATALTGFAHHFGLWFDQTGDKSALDRAIAAGERALAATRPDEPAHLSAARTLGNLLTARHRALGDADALDRLIDMKESLLGHHDWAGILPGLLSALRKRHQRIGDLASLDRATALTEQALSRRVPARTYYLRVLCSLLRTRHHRTGVLDDLRRAAEVGETLAKESSADAPPLRSRALAEAAKARHEWHLRTGDPHALDRALTLAEQAVRHSPAGDPHRPRRLHDLARALQSRYRARGDLCDLDRAIVQAERALELTPRDHADRLAVAGDLGTMVHARFELAGRRADLEQAIALGEEATATPPDSPDPATRVRHLLSLGSALAARFTLTGARRDLARARRVVADAEALEGTAIRDRITIHLSQAGIAGLAGDAQAATAAFTVAAGLLPYLAPDGLPPGERVQIFGNVRRVAVDLAAAEAEAGRPGRAVELLDRARGGLIAKAAAEDPQAGTPVAEDGPVATVTATPRGGLALVHTGDPHRPVHTLPLPGLTELAARRKVELLRGALATLTDPANRERDRLYARQEVTVVLGWLWNEVVEPVLTILDRAGWDGARLWWCPLGIAASLPLHAAGRRDLGVYLSDRTVCSYTATLPALARARERAPATGPALVVAMSRTPGAAPLPDAGREAQAVAGELPGATVLHDEDATREAVLAALATHSVAHFACHAADSRKDPVGGTLLLHDHAAHPLTVAELSRLRPVEAELAYLSACRMRELLVPQADDALHLPWAFQLAGFRHVIATMWPIDGDAAADVAAEVYRDLTGGGQAPPDTARSGQALHHATRSLRERHPDRPELWAAHLHIGP</sequence>
<dbReference type="Gene3D" id="1.25.40.10">
    <property type="entry name" value="Tetratricopeptide repeat domain"/>
    <property type="match status" value="1"/>
</dbReference>
<accession>A0A919RLU3</accession>
<dbReference type="InterPro" id="IPR024983">
    <property type="entry name" value="CHAT_dom"/>
</dbReference>
<evidence type="ECO:0000256" key="1">
    <source>
        <dbReference type="SAM" id="MobiDB-lite"/>
    </source>
</evidence>